<reference evidence="1" key="1">
    <citation type="submission" date="2019-08" db="EMBL/GenBank/DDBJ databases">
        <authorList>
            <person name="Kucharzyk K."/>
            <person name="Murdoch R.W."/>
            <person name="Higgins S."/>
            <person name="Loffler F."/>
        </authorList>
    </citation>
    <scope>NUCLEOTIDE SEQUENCE</scope>
</reference>
<name>A0A644VJ33_9ZZZZ</name>
<dbReference type="AlphaFoldDB" id="A0A644VJ33"/>
<proteinExistence type="predicted"/>
<sequence>MQAKGFMGRLGLDIETTFGVSPTTKSCKILPFNKLEIVGKQSLISTSTITGNRNPVQQGLGRVTADGSAEVPVDYTAFGWWLKSMFGPATDSGASAPYTHVFKPSNTQPSLVLEKAFTDIGQYFLYNGCKVSSLKLSFGGDGELVATLEFKGASETRGTVAYSAMPTTIVMNRLNNFQAALKEGGSTIGTVTSGDFTIDFGLDGDQYTVGNGNSRGDIPEGILKVSGTLKALFTDASLIDKGINATESSLELTFTSGTNSLAFKFPEIQYERNSPAITGPAGVSVDLAWSAYYQDSADAAAVVATLKNAVATY</sequence>
<gene>
    <name evidence="1" type="ORF">SDC9_37472</name>
</gene>
<organism evidence="1">
    <name type="scientific">bioreactor metagenome</name>
    <dbReference type="NCBI Taxonomy" id="1076179"/>
    <lineage>
        <taxon>unclassified sequences</taxon>
        <taxon>metagenomes</taxon>
        <taxon>ecological metagenomes</taxon>
    </lineage>
</organism>
<dbReference type="Pfam" id="PF18906">
    <property type="entry name" value="Phage_tube_2"/>
    <property type="match status" value="1"/>
</dbReference>
<protein>
    <submittedName>
        <fullName evidence="1">Uncharacterized protein</fullName>
    </submittedName>
</protein>
<comment type="caution">
    <text evidence="1">The sequence shown here is derived from an EMBL/GenBank/DDBJ whole genome shotgun (WGS) entry which is preliminary data.</text>
</comment>
<dbReference type="EMBL" id="VSSQ01000328">
    <property type="protein sequence ID" value="MPL91404.1"/>
    <property type="molecule type" value="Genomic_DNA"/>
</dbReference>
<evidence type="ECO:0000313" key="1">
    <source>
        <dbReference type="EMBL" id="MPL91404.1"/>
    </source>
</evidence>
<accession>A0A644VJ33</accession>
<dbReference type="InterPro" id="IPR044000">
    <property type="entry name" value="Phage_tube_2"/>
</dbReference>